<keyword evidence="3" id="KW-1185">Reference proteome</keyword>
<proteinExistence type="predicted"/>
<evidence type="ECO:0000313" key="3">
    <source>
        <dbReference type="Proteomes" id="UP001589627"/>
    </source>
</evidence>
<protein>
    <submittedName>
        <fullName evidence="2">DUF397 domain-containing protein</fullName>
    </submittedName>
</protein>
<dbReference type="Proteomes" id="UP001589627">
    <property type="component" value="Unassembled WGS sequence"/>
</dbReference>
<reference evidence="2 3" key="1">
    <citation type="submission" date="2024-09" db="EMBL/GenBank/DDBJ databases">
        <authorList>
            <person name="Sun Q."/>
            <person name="Mori K."/>
        </authorList>
    </citation>
    <scope>NUCLEOTIDE SEQUENCE [LARGE SCALE GENOMIC DNA]</scope>
    <source>
        <strain evidence="2 3">TBRC 0563</strain>
    </source>
</reference>
<evidence type="ECO:0000259" key="1">
    <source>
        <dbReference type="Pfam" id="PF04149"/>
    </source>
</evidence>
<dbReference type="EMBL" id="JBHLZP010000055">
    <property type="protein sequence ID" value="MFB9832638.1"/>
    <property type="molecule type" value="Genomic_DNA"/>
</dbReference>
<comment type="caution">
    <text evidence="2">The sequence shown here is derived from an EMBL/GenBank/DDBJ whole genome shotgun (WGS) entry which is preliminary data.</text>
</comment>
<dbReference type="Pfam" id="PF04149">
    <property type="entry name" value="DUF397"/>
    <property type="match status" value="2"/>
</dbReference>
<feature type="domain" description="DUF397" evidence="1">
    <location>
        <begin position="26"/>
        <end position="45"/>
    </location>
</feature>
<dbReference type="RefSeq" id="WP_378198713.1">
    <property type="nucleotide sequence ID" value="NZ_JBHLZP010000055.1"/>
</dbReference>
<name>A0ABV5YDC0_9ACTN</name>
<accession>A0ABV5YDC0</accession>
<sequence length="50" mass="5234">MNSLDWRKSSRSGASGGNCVEVTALWRKSSRSDGSGGNCVEVTVVESSQA</sequence>
<feature type="domain" description="DUF397" evidence="1">
    <location>
        <begin position="4"/>
        <end position="22"/>
    </location>
</feature>
<dbReference type="InterPro" id="IPR007278">
    <property type="entry name" value="DUF397"/>
</dbReference>
<organism evidence="2 3">
    <name type="scientific">Actinoallomurus acaciae</name>
    <dbReference type="NCBI Taxonomy" id="502577"/>
    <lineage>
        <taxon>Bacteria</taxon>
        <taxon>Bacillati</taxon>
        <taxon>Actinomycetota</taxon>
        <taxon>Actinomycetes</taxon>
        <taxon>Streptosporangiales</taxon>
        <taxon>Thermomonosporaceae</taxon>
        <taxon>Actinoallomurus</taxon>
    </lineage>
</organism>
<gene>
    <name evidence="2" type="ORF">ACFFNX_10610</name>
</gene>
<evidence type="ECO:0000313" key="2">
    <source>
        <dbReference type="EMBL" id="MFB9832638.1"/>
    </source>
</evidence>